<reference evidence="1" key="2">
    <citation type="journal article" date="2015" name="Data Brief">
        <title>Shoot transcriptome of the giant reed, Arundo donax.</title>
        <authorList>
            <person name="Barrero R.A."/>
            <person name="Guerrero F.D."/>
            <person name="Moolhuijzen P."/>
            <person name="Goolsby J.A."/>
            <person name="Tidwell J."/>
            <person name="Bellgard S.E."/>
            <person name="Bellgard M.I."/>
        </authorList>
    </citation>
    <scope>NUCLEOTIDE SEQUENCE</scope>
    <source>
        <tissue evidence="1">Shoot tissue taken approximately 20 cm above the soil surface</tissue>
    </source>
</reference>
<dbReference type="EMBL" id="GBRH01190575">
    <property type="protein sequence ID" value="JAE07321.1"/>
    <property type="molecule type" value="Transcribed_RNA"/>
</dbReference>
<protein>
    <submittedName>
        <fullName evidence="1">Uncharacterized protein</fullName>
    </submittedName>
</protein>
<name>A0A0A9FAZ7_ARUDO</name>
<evidence type="ECO:0000313" key="1">
    <source>
        <dbReference type="EMBL" id="JAE07321.1"/>
    </source>
</evidence>
<reference evidence="1" key="1">
    <citation type="submission" date="2014-09" db="EMBL/GenBank/DDBJ databases">
        <authorList>
            <person name="Magalhaes I.L.F."/>
            <person name="Oliveira U."/>
            <person name="Santos F.R."/>
            <person name="Vidigal T.H.D.A."/>
            <person name="Brescovit A.D."/>
            <person name="Santos A.J."/>
        </authorList>
    </citation>
    <scope>NUCLEOTIDE SEQUENCE</scope>
    <source>
        <tissue evidence="1">Shoot tissue taken approximately 20 cm above the soil surface</tissue>
    </source>
</reference>
<sequence>MCAKTTECSFIKRIRTRIHALFVASLDMRSQV</sequence>
<dbReference type="AlphaFoldDB" id="A0A0A9FAZ7"/>
<accession>A0A0A9FAZ7</accession>
<proteinExistence type="predicted"/>
<organism evidence="1">
    <name type="scientific">Arundo donax</name>
    <name type="common">Giant reed</name>
    <name type="synonym">Donax arundinaceus</name>
    <dbReference type="NCBI Taxonomy" id="35708"/>
    <lineage>
        <taxon>Eukaryota</taxon>
        <taxon>Viridiplantae</taxon>
        <taxon>Streptophyta</taxon>
        <taxon>Embryophyta</taxon>
        <taxon>Tracheophyta</taxon>
        <taxon>Spermatophyta</taxon>
        <taxon>Magnoliopsida</taxon>
        <taxon>Liliopsida</taxon>
        <taxon>Poales</taxon>
        <taxon>Poaceae</taxon>
        <taxon>PACMAD clade</taxon>
        <taxon>Arundinoideae</taxon>
        <taxon>Arundineae</taxon>
        <taxon>Arundo</taxon>
    </lineage>
</organism>